<feature type="binding site" evidence="3">
    <location>
        <position position="66"/>
    </location>
    <ligand>
        <name>substrate</name>
    </ligand>
</feature>
<dbReference type="InterPro" id="IPR041561">
    <property type="entry name" value="PglD_N"/>
</dbReference>
<proteinExistence type="inferred from homology"/>
<feature type="site" description="Increases basicity of active site His" evidence="2">
    <location>
        <position position="131"/>
    </location>
</feature>
<dbReference type="Gene3D" id="2.160.10.10">
    <property type="entry name" value="Hexapeptide repeat proteins"/>
    <property type="match status" value="1"/>
</dbReference>
<comment type="similarity">
    <text evidence="1">Belongs to the transferase hexapeptide repeat family.</text>
</comment>
<keyword evidence="5" id="KW-0808">Transferase</keyword>
<dbReference type="PANTHER" id="PTHR43300:SF7">
    <property type="entry name" value="UDP-N-ACETYLBACILLOSAMINE N-ACETYLTRANSFERASE"/>
    <property type="match status" value="1"/>
</dbReference>
<dbReference type="NCBIfam" id="TIGR03570">
    <property type="entry name" value="NeuD_NnaD"/>
    <property type="match status" value="1"/>
</dbReference>
<evidence type="ECO:0000313" key="5">
    <source>
        <dbReference type="EMBL" id="RJT40119.1"/>
    </source>
</evidence>
<dbReference type="PANTHER" id="PTHR43300">
    <property type="entry name" value="ACETYLTRANSFERASE"/>
    <property type="match status" value="1"/>
</dbReference>
<dbReference type="Pfam" id="PF00132">
    <property type="entry name" value="Hexapep"/>
    <property type="match status" value="1"/>
</dbReference>
<feature type="binding site" evidence="3">
    <location>
        <position position="139"/>
    </location>
    <ligand>
        <name>acetyl-CoA</name>
        <dbReference type="ChEBI" id="CHEBI:57288"/>
    </ligand>
</feature>
<dbReference type="AlphaFoldDB" id="A0A3A5L7Z6"/>
<evidence type="ECO:0000259" key="4">
    <source>
        <dbReference type="Pfam" id="PF17836"/>
    </source>
</evidence>
<comment type="caution">
    <text evidence="5">The sequence shown here is derived from an EMBL/GenBank/DDBJ whole genome shotgun (WGS) entry which is preliminary data.</text>
</comment>
<evidence type="ECO:0000256" key="2">
    <source>
        <dbReference type="PIRSR" id="PIRSR620019-1"/>
    </source>
</evidence>
<feature type="active site" description="Proton acceptor" evidence="2">
    <location>
        <position position="130"/>
    </location>
</feature>
<reference evidence="5 6" key="1">
    <citation type="submission" date="2018-09" db="EMBL/GenBank/DDBJ databases">
        <title>Mesorhizobium carmichaelinearum sp. nov. isolated from Carmichaelinea spp. root nodules in New Zealand.</title>
        <authorList>
            <person name="De Meyer S.E."/>
        </authorList>
    </citation>
    <scope>NUCLEOTIDE SEQUENCE [LARGE SCALE GENOMIC DNA]</scope>
    <source>
        <strain evidence="5 6">ICMP19557</strain>
    </source>
</reference>
<gene>
    <name evidence="5" type="ORF">D3227_11985</name>
</gene>
<dbReference type="OrthoDB" id="9815592at2"/>
<dbReference type="InterPro" id="IPR011004">
    <property type="entry name" value="Trimer_LpxA-like_sf"/>
</dbReference>
<dbReference type="SUPFAM" id="SSF51161">
    <property type="entry name" value="Trimeric LpxA-like enzymes"/>
    <property type="match status" value="1"/>
</dbReference>
<evidence type="ECO:0000256" key="1">
    <source>
        <dbReference type="ARBA" id="ARBA00007274"/>
    </source>
</evidence>
<evidence type="ECO:0000256" key="3">
    <source>
        <dbReference type="PIRSR" id="PIRSR620019-2"/>
    </source>
</evidence>
<dbReference type="EMBL" id="QZWZ01000007">
    <property type="protein sequence ID" value="RJT40119.1"/>
    <property type="molecule type" value="Genomic_DNA"/>
</dbReference>
<dbReference type="CDD" id="cd03360">
    <property type="entry name" value="LbH_AT_putative"/>
    <property type="match status" value="1"/>
</dbReference>
<dbReference type="Gene3D" id="3.40.50.20">
    <property type="match status" value="1"/>
</dbReference>
<dbReference type="Pfam" id="PF17836">
    <property type="entry name" value="PglD_N"/>
    <property type="match status" value="1"/>
</dbReference>
<dbReference type="GO" id="GO:0016740">
    <property type="term" value="F:transferase activity"/>
    <property type="evidence" value="ECO:0007669"/>
    <property type="project" value="UniProtKB-KW"/>
</dbReference>
<sequence>MLEGIYVLGFGGHARSVADIALSGGVKNLIFVDANAQPNEAFAGFRVVTVLPAKLAPGWRIFPAIGDNLGRRAVWEERRLPVATLISPTATIGALAEMGEGTLVCHHAHVGPGALVGRGVIINTGAIVEHECKVGDFSHVSVNATIAGRGRIGSNVFVGAGATVIDKLSICDDVIIGAGATVVDHITSPGTYVGTPARPMKNRCS</sequence>
<dbReference type="InterPro" id="IPR020019">
    <property type="entry name" value="AcTrfase_PglD-like"/>
</dbReference>
<evidence type="ECO:0000313" key="6">
    <source>
        <dbReference type="Proteomes" id="UP000272706"/>
    </source>
</evidence>
<accession>A0A3A5L7Z6</accession>
<name>A0A3A5L7Z6_9HYPH</name>
<dbReference type="Proteomes" id="UP000272706">
    <property type="component" value="Unassembled WGS sequence"/>
</dbReference>
<dbReference type="InterPro" id="IPR050179">
    <property type="entry name" value="Trans_hexapeptide_repeat"/>
</dbReference>
<keyword evidence="6" id="KW-1185">Reference proteome</keyword>
<feature type="domain" description="PglD N-terminal" evidence="4">
    <location>
        <begin position="5"/>
        <end position="76"/>
    </location>
</feature>
<dbReference type="InterPro" id="IPR001451">
    <property type="entry name" value="Hexapep"/>
</dbReference>
<protein>
    <submittedName>
        <fullName evidence="5">Acetyltransferase</fullName>
    </submittedName>
</protein>
<organism evidence="5 6">
    <name type="scientific">Mesorhizobium waimense</name>
    <dbReference type="NCBI Taxonomy" id="1300307"/>
    <lineage>
        <taxon>Bacteria</taxon>
        <taxon>Pseudomonadati</taxon>
        <taxon>Pseudomonadota</taxon>
        <taxon>Alphaproteobacteria</taxon>
        <taxon>Hyphomicrobiales</taxon>
        <taxon>Phyllobacteriaceae</taxon>
        <taxon>Mesorhizobium</taxon>
    </lineage>
</organism>